<keyword evidence="1" id="KW-0812">Transmembrane</keyword>
<organism evidence="3 4">
    <name type="scientific">Kribbella caucasensis</name>
    <dbReference type="NCBI Taxonomy" id="2512215"/>
    <lineage>
        <taxon>Bacteria</taxon>
        <taxon>Bacillati</taxon>
        <taxon>Actinomycetota</taxon>
        <taxon>Actinomycetes</taxon>
        <taxon>Propionibacteriales</taxon>
        <taxon>Kribbellaceae</taxon>
        <taxon>Kribbella</taxon>
    </lineage>
</organism>
<keyword evidence="1" id="KW-0472">Membrane</keyword>
<dbReference type="EMBL" id="SNWQ01000010">
    <property type="protein sequence ID" value="TDO46723.1"/>
    <property type="molecule type" value="Genomic_DNA"/>
</dbReference>
<feature type="transmembrane region" description="Helical" evidence="1">
    <location>
        <begin position="220"/>
        <end position="241"/>
    </location>
</feature>
<protein>
    <submittedName>
        <fullName evidence="3">CHAT domain-containing protein</fullName>
    </submittedName>
</protein>
<evidence type="ECO:0000256" key="1">
    <source>
        <dbReference type="SAM" id="Phobius"/>
    </source>
</evidence>
<feature type="transmembrane region" description="Helical" evidence="1">
    <location>
        <begin position="64"/>
        <end position="95"/>
    </location>
</feature>
<reference evidence="3 4" key="1">
    <citation type="submission" date="2019-03" db="EMBL/GenBank/DDBJ databases">
        <title>Genomic Encyclopedia of Type Strains, Phase III (KMG-III): the genomes of soil and plant-associated and newly described type strains.</title>
        <authorList>
            <person name="Whitman W."/>
        </authorList>
    </citation>
    <scope>NUCLEOTIDE SEQUENCE [LARGE SCALE GENOMIC DNA]</scope>
    <source>
        <strain evidence="3 4">VKM Ac-2527</strain>
    </source>
</reference>
<evidence type="ECO:0000313" key="3">
    <source>
        <dbReference type="EMBL" id="TDO46723.1"/>
    </source>
</evidence>
<feature type="transmembrane region" description="Helical" evidence="1">
    <location>
        <begin position="156"/>
        <end position="177"/>
    </location>
</feature>
<dbReference type="Pfam" id="PF12770">
    <property type="entry name" value="CHAT"/>
    <property type="match status" value="1"/>
</dbReference>
<proteinExistence type="predicted"/>
<feature type="domain" description="CHAT" evidence="2">
    <location>
        <begin position="927"/>
        <end position="1263"/>
    </location>
</feature>
<accession>A0A4R6KBU9</accession>
<feature type="transmembrane region" description="Helical" evidence="1">
    <location>
        <begin position="183"/>
        <end position="199"/>
    </location>
</feature>
<dbReference type="RefSeq" id="WP_133801887.1">
    <property type="nucleotide sequence ID" value="NZ_SNWQ01000010.1"/>
</dbReference>
<feature type="transmembrane region" description="Helical" evidence="1">
    <location>
        <begin position="281"/>
        <end position="307"/>
    </location>
</feature>
<feature type="transmembrane region" description="Helical" evidence="1">
    <location>
        <begin position="35"/>
        <end position="52"/>
    </location>
</feature>
<dbReference type="Proteomes" id="UP000295388">
    <property type="component" value="Unassembled WGS sequence"/>
</dbReference>
<gene>
    <name evidence="3" type="ORF">EV643_110106</name>
</gene>
<dbReference type="OrthoDB" id="9761935at2"/>
<keyword evidence="4" id="KW-1185">Reference proteome</keyword>
<evidence type="ECO:0000313" key="4">
    <source>
        <dbReference type="Proteomes" id="UP000295388"/>
    </source>
</evidence>
<comment type="caution">
    <text evidence="3">The sequence shown here is derived from an EMBL/GenBank/DDBJ whole genome shotgun (WGS) entry which is preliminary data.</text>
</comment>
<sequence>MGAWWQWLMVAASLAAVVSRTREVAGRRSGCGPVLGSLVVGLLVWGLAAWLLRTPLHWMVENGLATAILLALIGLAVGTYEPLVGYGAAVVYTFWRPEPDLLLWWVLPIVVGYTARRSTTAFRGSEWWNQKGLRRELVAIWRGPQPPGLADRAMQYGALVAGAIPAVAAVAVVSWGPSAVGDLPLLLGGLLITGQCWLWHYGERRLTRPYRKGSRFSQMLFILGGIGLAATPLGELVVRAWRAVDAPVVAGIAVALAGVAAAMLLTLVLRRSMTSRRRTGLTLLVGGNLNALFISRGLFVFSVAGLFQPEPALLWAALGLVSLEALRSVWDIWFTGWTNQRRGDISRLVGYDDHLVDQVLNYWGYDALLAHPARPDLSMVDLLSEEALRAAHGSAAPLQGMFDSAPGGAEPLTGQHALRWIEIAERAIQLAESEVLPRIPEQHRPLLTKHLASVRVQCALIKGNVYQYLNWPEEAVQAWHEAVQGSEALGWRQMAAVCASSEAIGWAARLARPDEALAALAPYLEQDLAPPVRRHVLLQAGFVTATVDPDRAKLLLDEAQQIRWRPRDLKPLLREAGDPGVSLQVFIARRRLAGVVRSMEDMTLALWPVPEHVPANRRLPAFPRELEFPGRRRTISGLNRLSEGNPAAAIPLLLDGAEHAARDGHLSWVVQAHAGLADAYLEESDPIAAYRHLRLALTAREQIHERVLDSDDRIDVAGRTSDLYTLGVHLLVISAEYEPSGEGWPEQPYAEALMLVERARSRVFLQLLGEALPEPLDSSEEELFAAERAAYKAYRNASPDRVRQARDALEETWAGLASTDDGAEYAALRRGDPISYPEIQELLRADPPATLVEYYVGEEETYVFVATAAHPQPQVFTVELGREQIRNVATDAFGAGHGAPRLLAVDLAEWQDVLRPLVEPVFGACGDGDLLCLAPHDVLHYLPLHAIPVDGVTLADRHPVCYSPSASVMKYAQAKRVDHRETPLILADAQAEAPLPHARHQARAISALFDSGDPPLIGPVADLATIHDRLAASDRPDILHLACHGTFDPEHPERSGIVLADGPLTVQDILGLRLDLDLVTLSACDSGVSQNRPGDELIGLTRAFIYAGTPSVLVSLWSVDEVSTGLLMTAFYRGLRAGLTKADALRAAQREVRTATISDVLQVCAEARLAAAGAGDEATVRLLDRDIADLHYQARDFATALSGYQALADTASGAEQHDGAEERELVAAVARARRAMRAAGPVDYAATPFSHPYHWAPFVLMGDWR</sequence>
<dbReference type="PANTHER" id="PTHR10098:SF108">
    <property type="entry name" value="TETRATRICOPEPTIDE REPEAT PROTEIN 28"/>
    <property type="match status" value="1"/>
</dbReference>
<feature type="transmembrane region" description="Helical" evidence="1">
    <location>
        <begin position="247"/>
        <end position="269"/>
    </location>
</feature>
<dbReference type="AlphaFoldDB" id="A0A4R6KBU9"/>
<name>A0A4R6KBU9_9ACTN</name>
<keyword evidence="1" id="KW-1133">Transmembrane helix</keyword>
<dbReference type="PANTHER" id="PTHR10098">
    <property type="entry name" value="RAPSYN-RELATED"/>
    <property type="match status" value="1"/>
</dbReference>
<evidence type="ECO:0000259" key="2">
    <source>
        <dbReference type="Pfam" id="PF12770"/>
    </source>
</evidence>
<dbReference type="InterPro" id="IPR024983">
    <property type="entry name" value="CHAT_dom"/>
</dbReference>